<gene>
    <name evidence="4" type="ORF">BJ875DRAFT_149298</name>
</gene>
<dbReference type="GO" id="GO:0016787">
    <property type="term" value="F:hydrolase activity"/>
    <property type="evidence" value="ECO:0007669"/>
    <property type="project" value="InterPro"/>
</dbReference>
<dbReference type="InterPro" id="IPR000246">
    <property type="entry name" value="Peptidase_T2"/>
</dbReference>
<evidence type="ECO:0000256" key="1">
    <source>
        <dbReference type="PIRSR" id="PIRSR600246-1"/>
    </source>
</evidence>
<reference evidence="4" key="1">
    <citation type="journal article" date="2021" name="IMA Fungus">
        <title>Genomic characterization of three marine fungi, including Emericellopsis atlantica sp. nov. with signatures of a generalist lifestyle and marine biomass degradation.</title>
        <authorList>
            <person name="Hagestad O.C."/>
            <person name="Hou L."/>
            <person name="Andersen J.H."/>
            <person name="Hansen E.H."/>
            <person name="Altermark B."/>
            <person name="Li C."/>
            <person name="Kuhnert E."/>
            <person name="Cox R.J."/>
            <person name="Crous P.W."/>
            <person name="Spatafora J.W."/>
            <person name="Lail K."/>
            <person name="Amirebrahimi M."/>
            <person name="Lipzen A."/>
            <person name="Pangilinan J."/>
            <person name="Andreopoulos W."/>
            <person name="Hayes R.D."/>
            <person name="Ng V."/>
            <person name="Grigoriev I.V."/>
            <person name="Jackson S.A."/>
            <person name="Sutton T.D.S."/>
            <person name="Dobson A.D.W."/>
            <person name="Rama T."/>
        </authorList>
    </citation>
    <scope>NUCLEOTIDE SEQUENCE</scope>
    <source>
        <strain evidence="4">TRa018bII</strain>
    </source>
</reference>
<evidence type="ECO:0000256" key="2">
    <source>
        <dbReference type="PIRSR" id="PIRSR600246-2"/>
    </source>
</evidence>
<accession>A0A9P7YBG0</accession>
<dbReference type="InterPro" id="IPR029055">
    <property type="entry name" value="Ntn_hydrolases_N"/>
</dbReference>
<dbReference type="Pfam" id="PF01112">
    <property type="entry name" value="Asparaginase_2"/>
    <property type="match status" value="2"/>
</dbReference>
<dbReference type="Proteomes" id="UP000824998">
    <property type="component" value="Unassembled WGS sequence"/>
</dbReference>
<comment type="caution">
    <text evidence="4">The sequence shown here is derived from an EMBL/GenBank/DDBJ whole genome shotgun (WGS) entry which is preliminary data.</text>
</comment>
<feature type="binding site" evidence="2">
    <location>
        <begin position="339"/>
        <end position="342"/>
    </location>
    <ligand>
        <name>substrate</name>
    </ligand>
</feature>
<evidence type="ECO:0000256" key="3">
    <source>
        <dbReference type="PIRSR" id="PIRSR600246-3"/>
    </source>
</evidence>
<protein>
    <submittedName>
        <fullName evidence="4">Nucleophile aminohydrolase</fullName>
    </submittedName>
</protein>
<dbReference type="EMBL" id="MU251655">
    <property type="protein sequence ID" value="KAG9230650.1"/>
    <property type="molecule type" value="Genomic_DNA"/>
</dbReference>
<dbReference type="CDD" id="cd04701">
    <property type="entry name" value="Asparaginase_2"/>
    <property type="match status" value="1"/>
</dbReference>
<evidence type="ECO:0000313" key="5">
    <source>
        <dbReference type="Proteomes" id="UP000824998"/>
    </source>
</evidence>
<dbReference type="GO" id="GO:0005737">
    <property type="term" value="C:cytoplasm"/>
    <property type="evidence" value="ECO:0007669"/>
    <property type="project" value="TreeGrafter"/>
</dbReference>
<dbReference type="SUPFAM" id="SSF56235">
    <property type="entry name" value="N-terminal nucleophile aminohydrolases (Ntn hydrolases)"/>
    <property type="match status" value="1"/>
</dbReference>
<dbReference type="PANTHER" id="PTHR10188">
    <property type="entry name" value="L-ASPARAGINASE"/>
    <property type="match status" value="1"/>
</dbReference>
<feature type="site" description="Cleavage; by autolysis" evidence="3">
    <location>
        <begin position="227"/>
        <end position="228"/>
    </location>
</feature>
<feature type="binding site" evidence="2">
    <location>
        <begin position="256"/>
        <end position="259"/>
    </location>
    <ligand>
        <name>substrate</name>
    </ligand>
</feature>
<dbReference type="Gene3D" id="3.60.20.30">
    <property type="entry name" value="(Glycosyl)asparaginase"/>
    <property type="match status" value="1"/>
</dbReference>
<dbReference type="PANTHER" id="PTHR10188:SF43">
    <property type="entry name" value="ASPARAGINASE (EUROFUNG)"/>
    <property type="match status" value="1"/>
</dbReference>
<feature type="active site" description="Nucleophile" evidence="1">
    <location>
        <position position="228"/>
    </location>
</feature>
<keyword evidence="5" id="KW-1185">Reference proteome</keyword>
<name>A0A9P7YBG0_9HELO</name>
<dbReference type="AlphaFoldDB" id="A0A9P7YBG0"/>
<proteinExistence type="predicted"/>
<organism evidence="4 5">
    <name type="scientific">Amylocarpus encephaloides</name>
    <dbReference type="NCBI Taxonomy" id="45428"/>
    <lineage>
        <taxon>Eukaryota</taxon>
        <taxon>Fungi</taxon>
        <taxon>Dikarya</taxon>
        <taxon>Ascomycota</taxon>
        <taxon>Pezizomycotina</taxon>
        <taxon>Leotiomycetes</taxon>
        <taxon>Helotiales</taxon>
        <taxon>Helotiales incertae sedis</taxon>
        <taxon>Amylocarpus</taxon>
    </lineage>
</organism>
<sequence>MEYKKPSSPGITPRLIIHGGAGNILPSNLPPPKYKAYHDSLLKILAEAHHFLTSPSSFPLSTSLSTSSLDTVTFAVTQLEDNPLFNSGHGAVFTRDGVNELEASVMVSKGKKKRGVGLMGLQHVKNPIKLAREMLLRGEKDLEGGNGEHRGPMAYDVDGNVYSTGAQGHCQLHKFSAEKLAHQWGLETVGPEYFFVQARWDEHVKGLEKEKAGGAATWDEEHFFPQGTCGAVALDSEGILAVATSTGGMTNKLTGRIGDTPTLGAGFWAEEWEEEYTPKAETLHSHSGPALILSDSLLGLIADCFPNPMAYSPVPTGDVDPACLSIGDRAFRSSAMSGTGNGDSFLRINAVRTASAIARYRGSKSNSKTSLQEAITEVTGPDGELVKSAGNRWRKTGEGEGGIIGIELAVVVDGNGEKKSAVSHIVDDYNCGGMFRAAVTKKGKAVMRVWKPDQHEGLDAYEGEGKEYDLRDWSSHFNAEKM</sequence>
<evidence type="ECO:0000313" key="4">
    <source>
        <dbReference type="EMBL" id="KAG9230650.1"/>
    </source>
</evidence>
<dbReference type="OrthoDB" id="2262349at2759"/>